<accession>A0A4R6RAU2</accession>
<feature type="signal peptide" evidence="1">
    <location>
        <begin position="1"/>
        <end position="21"/>
    </location>
</feature>
<feature type="chain" id="PRO_5020235082" description="Cellulose biosynthesis protein BcsN" evidence="1">
    <location>
        <begin position="22"/>
        <end position="223"/>
    </location>
</feature>
<protein>
    <recommendedName>
        <fullName evidence="4">Cellulose biosynthesis protein BcsN</fullName>
    </recommendedName>
</protein>
<sequence>MTRIAPTLAALALVAALPACAALDAPENDLTATSVSRTPAEAWASLPPAAGAVLSVVEEVRPKLRTQRIVLAGAGSLPGENAVTVRIPGTAGTDTSLLARPTDVAIAAEMAAALPGVPMTVVPVARTTADGPFGAAVGAAGPFHCLYAWQHLERGALAAGPAIVDLRVRLCGRESTDALIAAVAGLRLAPTVAAPAAGTGFTAPVGADALTLATGADPTLPIP</sequence>
<dbReference type="RefSeq" id="WP_126538784.1">
    <property type="nucleotide sequence ID" value="NZ_BSPM01000007.1"/>
</dbReference>
<keyword evidence="1" id="KW-0732">Signal</keyword>
<dbReference type="Pfam" id="PF17038">
    <property type="entry name" value="CBP_BcsN"/>
    <property type="match status" value="1"/>
</dbReference>
<dbReference type="OrthoDB" id="7948789at2"/>
<evidence type="ECO:0000313" key="3">
    <source>
        <dbReference type="Proteomes" id="UP000294547"/>
    </source>
</evidence>
<name>A0A4R6RAU2_9HYPH</name>
<dbReference type="AlphaFoldDB" id="A0A4R6RAU2"/>
<evidence type="ECO:0000256" key="1">
    <source>
        <dbReference type="SAM" id="SignalP"/>
    </source>
</evidence>
<comment type="caution">
    <text evidence="2">The sequence shown here is derived from an EMBL/GenBank/DDBJ whole genome shotgun (WGS) entry which is preliminary data.</text>
</comment>
<reference evidence="2 3" key="1">
    <citation type="submission" date="2019-03" db="EMBL/GenBank/DDBJ databases">
        <title>Genomic Encyclopedia of Type Strains, Phase IV (KMG-IV): sequencing the most valuable type-strain genomes for metagenomic binning, comparative biology and taxonomic classification.</title>
        <authorList>
            <person name="Goeker M."/>
        </authorList>
    </citation>
    <scope>NUCLEOTIDE SEQUENCE [LARGE SCALE GENOMIC DNA]</scope>
    <source>
        <strain evidence="2 3">DSM 102969</strain>
    </source>
</reference>
<proteinExistence type="predicted"/>
<evidence type="ECO:0008006" key="4">
    <source>
        <dbReference type="Google" id="ProtNLM"/>
    </source>
</evidence>
<evidence type="ECO:0000313" key="2">
    <source>
        <dbReference type="EMBL" id="TDP82757.1"/>
    </source>
</evidence>
<keyword evidence="3" id="KW-1185">Reference proteome</keyword>
<dbReference type="Proteomes" id="UP000294547">
    <property type="component" value="Unassembled WGS sequence"/>
</dbReference>
<organism evidence="2 3">
    <name type="scientific">Oharaeibacter diazotrophicus</name>
    <dbReference type="NCBI Taxonomy" id="1920512"/>
    <lineage>
        <taxon>Bacteria</taxon>
        <taxon>Pseudomonadati</taxon>
        <taxon>Pseudomonadota</taxon>
        <taxon>Alphaproteobacteria</taxon>
        <taxon>Hyphomicrobiales</taxon>
        <taxon>Pleomorphomonadaceae</taxon>
        <taxon>Oharaeibacter</taxon>
    </lineage>
</organism>
<dbReference type="InterPro" id="IPR031482">
    <property type="entry name" value="CBP_BcsN"/>
</dbReference>
<dbReference type="EMBL" id="SNXY01000010">
    <property type="protein sequence ID" value="TDP82757.1"/>
    <property type="molecule type" value="Genomic_DNA"/>
</dbReference>
<gene>
    <name evidence="2" type="ORF">EDD54_4029</name>
</gene>